<reference evidence="2 3" key="1">
    <citation type="journal article" date="2024" name="Science">
        <title>Giant polyketide synthase enzymes in the biosynthesis of giant marine polyether toxins.</title>
        <authorList>
            <person name="Fallon T.R."/>
            <person name="Shende V.V."/>
            <person name="Wierzbicki I.H."/>
            <person name="Pendleton A.L."/>
            <person name="Watervoot N.F."/>
            <person name="Auber R.P."/>
            <person name="Gonzalez D.J."/>
            <person name="Wisecaver J.H."/>
            <person name="Moore B.S."/>
        </authorList>
    </citation>
    <scope>NUCLEOTIDE SEQUENCE [LARGE SCALE GENOMIC DNA]</scope>
    <source>
        <strain evidence="2 3">12B1</strain>
    </source>
</reference>
<proteinExistence type="predicted"/>
<evidence type="ECO:0000313" key="2">
    <source>
        <dbReference type="EMBL" id="KAL1525541.1"/>
    </source>
</evidence>
<accession>A0AB34JXV6</accession>
<keyword evidence="3" id="KW-1185">Reference proteome</keyword>
<feature type="region of interest" description="Disordered" evidence="1">
    <location>
        <begin position="105"/>
        <end position="142"/>
    </location>
</feature>
<evidence type="ECO:0000256" key="1">
    <source>
        <dbReference type="SAM" id="MobiDB-lite"/>
    </source>
</evidence>
<protein>
    <submittedName>
        <fullName evidence="2">Uncharacterized protein</fullName>
    </submittedName>
</protein>
<dbReference type="AlphaFoldDB" id="A0AB34JXV6"/>
<name>A0AB34JXV6_PRYPA</name>
<gene>
    <name evidence="2" type="ORF">AB1Y20_020396</name>
</gene>
<organism evidence="2 3">
    <name type="scientific">Prymnesium parvum</name>
    <name type="common">Toxic golden alga</name>
    <dbReference type="NCBI Taxonomy" id="97485"/>
    <lineage>
        <taxon>Eukaryota</taxon>
        <taxon>Haptista</taxon>
        <taxon>Haptophyta</taxon>
        <taxon>Prymnesiophyceae</taxon>
        <taxon>Prymnesiales</taxon>
        <taxon>Prymnesiaceae</taxon>
        <taxon>Prymnesium</taxon>
    </lineage>
</organism>
<dbReference type="EMBL" id="JBGBPQ010000004">
    <property type="protein sequence ID" value="KAL1525541.1"/>
    <property type="molecule type" value="Genomic_DNA"/>
</dbReference>
<evidence type="ECO:0000313" key="3">
    <source>
        <dbReference type="Proteomes" id="UP001515480"/>
    </source>
</evidence>
<sequence length="159" mass="16824">MRPAYVLPLTLALAQGRSVEQLGGDMVDFCVSSRWGFSCLGEKAGGAGLRIAGSRITATGIKLFTARSMLAAATLLVAREIIRDVRTVSTESVAHVILPNAVAPTLGSTNPSEAQPPVARDDEQDEGASLPDLRSTDEGHRLQMAVPTRYVRSAIHDVG</sequence>
<comment type="caution">
    <text evidence="2">The sequence shown here is derived from an EMBL/GenBank/DDBJ whole genome shotgun (WGS) entry which is preliminary data.</text>
</comment>
<dbReference type="Proteomes" id="UP001515480">
    <property type="component" value="Unassembled WGS sequence"/>
</dbReference>